<organism evidence="3 4">
    <name type="scientific">Candidatus Fervidibacter sacchari</name>
    <dbReference type="NCBI Taxonomy" id="1448929"/>
    <lineage>
        <taxon>Bacteria</taxon>
        <taxon>Candidatus Fervidibacterota</taxon>
        <taxon>Candidatus Fervidibacter</taxon>
    </lineage>
</organism>
<feature type="domain" description="Gfo/Idh/MocA-like oxidoreductase N-terminal" evidence="2">
    <location>
        <begin position="34"/>
        <end position="156"/>
    </location>
</feature>
<evidence type="ECO:0000313" key="4">
    <source>
        <dbReference type="Proteomes" id="UP001204798"/>
    </source>
</evidence>
<sequence length="422" mass="46505">MEGGKLKRRDFVKVTTGAALAFPTILVARQRKTFRLALIGCGGRGRGAVRDAHEAAKILGVEVKMVAFGDWFRERALRAGKEYGVAPNRCFGGPTAYREVLETEAEIVLIATAPAFHPVFVEAAVKAGKHLFVEKPVAVDPVGCRRVIAAGKEAEQKGLVAIAGTEMRHDFNFRLTHQAVAVEGALGRLYGGRIAFCIGHMFATKPINPKTPDDLIRTWQNWVCLSGDHIVEQHIHNIDVANWFVGRPPVSAVGFGFRARRPAGDQYDFFSVDFDYGDGIHIHSMCRQIDGCWNWVGHEFVYEKGRTNGADYPKPKNSPIPPDLPRAPSSHVQEQVDLLYHVLKGKPVNQLQALAESTATAIMGRISAYTGQMVTWDEIMVDPNKNPALYNLQLKPTPEDFERGTVEIPQENVVPVPGVPAK</sequence>
<evidence type="ECO:0000313" key="3">
    <source>
        <dbReference type="EMBL" id="MCS3920070.1"/>
    </source>
</evidence>
<dbReference type="Gene3D" id="3.40.50.720">
    <property type="entry name" value="NAD(P)-binding Rossmann-like Domain"/>
    <property type="match status" value="1"/>
</dbReference>
<proteinExistence type="predicted"/>
<gene>
    <name evidence="3" type="ORF">M2350_002487</name>
</gene>
<evidence type="ECO:0000256" key="1">
    <source>
        <dbReference type="SAM" id="MobiDB-lite"/>
    </source>
</evidence>
<name>A0ABT2EQE1_9BACT</name>
<dbReference type="SUPFAM" id="SSF55347">
    <property type="entry name" value="Glyceraldehyde-3-phosphate dehydrogenase-like, C-terminal domain"/>
    <property type="match status" value="1"/>
</dbReference>
<feature type="compositionally biased region" description="Pro residues" evidence="1">
    <location>
        <begin position="316"/>
        <end position="325"/>
    </location>
</feature>
<dbReference type="EMBL" id="JANUCP010000004">
    <property type="protein sequence ID" value="MCS3920070.1"/>
    <property type="molecule type" value="Genomic_DNA"/>
</dbReference>
<dbReference type="Gene3D" id="3.30.360.10">
    <property type="entry name" value="Dihydrodipicolinate Reductase, domain 2"/>
    <property type="match status" value="1"/>
</dbReference>
<dbReference type="Proteomes" id="UP001204798">
    <property type="component" value="Unassembled WGS sequence"/>
</dbReference>
<dbReference type="InterPro" id="IPR050463">
    <property type="entry name" value="Gfo/Idh/MocA_oxidrdct_glycsds"/>
</dbReference>
<accession>A0ABT2EQE1</accession>
<dbReference type="PANTHER" id="PTHR43818:SF5">
    <property type="entry name" value="OXIDOREDUCTASE FAMILY PROTEIN"/>
    <property type="match status" value="1"/>
</dbReference>
<dbReference type="InterPro" id="IPR000683">
    <property type="entry name" value="Gfo/Idh/MocA-like_OxRdtase_N"/>
</dbReference>
<dbReference type="PANTHER" id="PTHR43818">
    <property type="entry name" value="BCDNA.GH03377"/>
    <property type="match status" value="1"/>
</dbReference>
<dbReference type="RefSeq" id="WP_259097442.1">
    <property type="nucleotide sequence ID" value="NZ_CP130454.1"/>
</dbReference>
<keyword evidence="4" id="KW-1185">Reference proteome</keyword>
<comment type="caution">
    <text evidence="3">The sequence shown here is derived from an EMBL/GenBank/DDBJ whole genome shotgun (WGS) entry which is preliminary data.</text>
</comment>
<evidence type="ECO:0000259" key="2">
    <source>
        <dbReference type="Pfam" id="PF01408"/>
    </source>
</evidence>
<protein>
    <submittedName>
        <fullName evidence="3">Dehydrogenase</fullName>
    </submittedName>
</protein>
<dbReference type="Pfam" id="PF01408">
    <property type="entry name" value="GFO_IDH_MocA"/>
    <property type="match status" value="1"/>
</dbReference>
<feature type="region of interest" description="Disordered" evidence="1">
    <location>
        <begin position="308"/>
        <end position="328"/>
    </location>
</feature>
<dbReference type="InterPro" id="IPR036291">
    <property type="entry name" value="NAD(P)-bd_dom_sf"/>
</dbReference>
<dbReference type="SUPFAM" id="SSF51735">
    <property type="entry name" value="NAD(P)-binding Rossmann-fold domains"/>
    <property type="match status" value="1"/>
</dbReference>
<reference evidence="3 4" key="1">
    <citation type="submission" date="2022-08" db="EMBL/GenBank/DDBJ databases">
        <title>Bacterial and archaeal communities from various locations to study Microbial Dark Matter (Phase II).</title>
        <authorList>
            <person name="Stepanauskas R."/>
        </authorList>
    </citation>
    <scope>NUCLEOTIDE SEQUENCE [LARGE SCALE GENOMIC DNA]</scope>
    <source>
        <strain evidence="3 4">PD1</strain>
    </source>
</reference>